<dbReference type="AlphaFoldDB" id="A0A5N5TPK2"/>
<dbReference type="InterPro" id="IPR011626">
    <property type="entry name" value="Alpha-macroglobulin_TED"/>
</dbReference>
<keyword evidence="3" id="KW-0722">Serine protease inhibitor</keyword>
<dbReference type="GO" id="GO:0005615">
    <property type="term" value="C:extracellular space"/>
    <property type="evidence" value="ECO:0007669"/>
    <property type="project" value="InterPro"/>
</dbReference>
<comment type="caution">
    <text evidence="7">The sequence shown here is derived from an EMBL/GenBank/DDBJ whole genome shotgun (WGS) entry which is preliminary data.</text>
</comment>
<evidence type="ECO:0000313" key="7">
    <source>
        <dbReference type="EMBL" id="KAB7508100.1"/>
    </source>
</evidence>
<dbReference type="SUPFAM" id="SSF49410">
    <property type="entry name" value="Alpha-macroglobulin receptor domain"/>
    <property type="match status" value="1"/>
</dbReference>
<keyword evidence="2" id="KW-0646">Protease inhibitor</keyword>
<dbReference type="PANTHER" id="PTHR11412">
    <property type="entry name" value="MACROGLOBULIN / COMPLEMENT"/>
    <property type="match status" value="1"/>
</dbReference>
<evidence type="ECO:0000256" key="3">
    <source>
        <dbReference type="ARBA" id="ARBA00022900"/>
    </source>
</evidence>
<feature type="domain" description="Alpha-2-macroglobulin" evidence="5">
    <location>
        <begin position="121"/>
        <end position="211"/>
    </location>
</feature>
<feature type="domain" description="Alpha-macroglobulin receptor-binding" evidence="6">
    <location>
        <begin position="682"/>
        <end position="771"/>
    </location>
</feature>
<dbReference type="SMART" id="SM01360">
    <property type="entry name" value="A2M"/>
    <property type="match status" value="1"/>
</dbReference>
<sequence length="826" mass="90351">MRETSIGRLETMQSNARRVNKKEKSAKSGKKPKEKPKKKKKSKKGKKTRSFFPETWLWVIEQIKFCSGRRGVETYAIEVLGYEGSYDLIMIPSVSVTSVLKRPELIAKKSFIKTRTYFPETWIWTLFSFGNDGVSEEALNLPDTVTEWVGSAVCVHPSKGVGISNIASIVTFKEFFVDLTLPPSAKRGEIFPVKISIFNYLKESLPIRVILESPDAKFEILADSGETLGTGERTSCVPEEDKTVFSIRIRAKEVGDVNISVKAIVEANSVSDCGSGAVQQNNDHLIKPIRVSYEGFLKEETQSKYVCTEDLENSADALEIWNVKAPDSIVPDSARGFVAVVGDLMGPTLEYLDASNQNTANIANKAIEFMEKVDPNDLSISKGWLKSKQLENGCFESVGKVLHKGMKGGLSGSDSPSLLTSFVLISLIEAGESSSSTAVSEALFCINAAKPTTNPYSLAVKAYALALANSPDTQAALDQLLKLAKTSAGSLYWELPAQYGKYLKLQKSSKGVAVETASYAILALLTFAPNSSASTVDYLPQVRLIIKWINTQRNGQGGFISTQDTIIALQALAAFEKTVSQGPVDLTVLVTMGDVENSFTVNEQNKLLQQSVPFPVVPTSITFDIVGQGCVLLQSVLRYNVPQAEGSEAFSLKVTTKTEPDKGCKTKRIEVCSSYLLPDKKSNMAIIEIDLVSGYIPEKANLKQIIGYGTGLFKRYEVDGSKVTIYVDEFSPEVICVSLRILREIDVENPKPGTVKVYDYYKPEYVVSETYTLPPTTECLDEGEVFTSFEGEIINAVEGGGEQPAETTTTTVNLDEALAAFDEAIV</sequence>
<evidence type="ECO:0000256" key="4">
    <source>
        <dbReference type="SAM" id="MobiDB-lite"/>
    </source>
</evidence>
<dbReference type="Gene3D" id="1.50.10.20">
    <property type="match status" value="1"/>
</dbReference>
<organism evidence="7 8">
    <name type="scientific">Armadillidium nasatum</name>
    <dbReference type="NCBI Taxonomy" id="96803"/>
    <lineage>
        <taxon>Eukaryota</taxon>
        <taxon>Metazoa</taxon>
        <taxon>Ecdysozoa</taxon>
        <taxon>Arthropoda</taxon>
        <taxon>Crustacea</taxon>
        <taxon>Multicrustacea</taxon>
        <taxon>Malacostraca</taxon>
        <taxon>Eumalacostraca</taxon>
        <taxon>Peracarida</taxon>
        <taxon>Isopoda</taxon>
        <taxon>Oniscidea</taxon>
        <taxon>Crinocheta</taxon>
        <taxon>Armadillidiidae</taxon>
        <taxon>Armadillidium</taxon>
    </lineage>
</organism>
<dbReference type="InterPro" id="IPR014756">
    <property type="entry name" value="Ig_E-set"/>
</dbReference>
<dbReference type="PANTHER" id="PTHR11412:SF171">
    <property type="entry name" value="PREGNANCY ZONE PROTEIN-LIKE PROTEIN"/>
    <property type="match status" value="1"/>
</dbReference>
<dbReference type="SMART" id="SM01361">
    <property type="entry name" value="A2M_recep"/>
    <property type="match status" value="1"/>
</dbReference>
<dbReference type="Proteomes" id="UP000326759">
    <property type="component" value="Unassembled WGS sequence"/>
</dbReference>
<feature type="region of interest" description="Disordered" evidence="4">
    <location>
        <begin position="1"/>
        <end position="48"/>
    </location>
</feature>
<dbReference type="Pfam" id="PF00207">
    <property type="entry name" value="A2M"/>
    <property type="match status" value="1"/>
</dbReference>
<dbReference type="InterPro" id="IPR036595">
    <property type="entry name" value="A-macroglobulin_rcpt-bd_sf"/>
</dbReference>
<keyword evidence="8" id="KW-1185">Reference proteome</keyword>
<reference evidence="7 8" key="1">
    <citation type="journal article" date="2019" name="PLoS Biol.">
        <title>Sex chromosomes control vertical transmission of feminizing Wolbachia symbionts in an isopod.</title>
        <authorList>
            <person name="Becking T."/>
            <person name="Chebbi M.A."/>
            <person name="Giraud I."/>
            <person name="Moumen B."/>
            <person name="Laverre T."/>
            <person name="Caubet Y."/>
            <person name="Peccoud J."/>
            <person name="Gilbert C."/>
            <person name="Cordaux R."/>
        </authorList>
    </citation>
    <scope>NUCLEOTIDE SEQUENCE [LARGE SCALE GENOMIC DNA]</scope>
    <source>
        <strain evidence="7">ANa2</strain>
        <tissue evidence="7">Whole body excluding digestive tract and cuticle</tissue>
    </source>
</reference>
<dbReference type="Pfam" id="PF07677">
    <property type="entry name" value="A2M_recep"/>
    <property type="match status" value="1"/>
</dbReference>
<feature type="compositionally biased region" description="Basic residues" evidence="4">
    <location>
        <begin position="27"/>
        <end position="48"/>
    </location>
</feature>
<dbReference type="Pfam" id="PF07678">
    <property type="entry name" value="TED_complement"/>
    <property type="match status" value="1"/>
</dbReference>
<dbReference type="InterPro" id="IPR050473">
    <property type="entry name" value="A2M/Complement_sys"/>
</dbReference>
<comment type="similarity">
    <text evidence="1">Belongs to the protease inhibitor I39 (alpha-2-macroglobulin) family.</text>
</comment>
<dbReference type="OrthoDB" id="6348147at2759"/>
<proteinExistence type="inferred from homology"/>
<dbReference type="InterPro" id="IPR008930">
    <property type="entry name" value="Terpenoid_cyclase/PrenylTrfase"/>
</dbReference>
<dbReference type="InterPro" id="IPR001599">
    <property type="entry name" value="Macroglobln_a2"/>
</dbReference>
<dbReference type="EMBL" id="SEYY01000066">
    <property type="protein sequence ID" value="KAB7508100.1"/>
    <property type="molecule type" value="Genomic_DNA"/>
</dbReference>
<dbReference type="Gene3D" id="2.60.40.690">
    <property type="entry name" value="Alpha-macroglobulin, receptor-binding domain"/>
    <property type="match status" value="1"/>
</dbReference>
<name>A0A5N5TPK2_9CRUS</name>
<dbReference type="InterPro" id="IPR009048">
    <property type="entry name" value="A-macroglobulin_rcpt-bd"/>
</dbReference>
<evidence type="ECO:0000259" key="5">
    <source>
        <dbReference type="SMART" id="SM01360"/>
    </source>
</evidence>
<dbReference type="SUPFAM" id="SSF81296">
    <property type="entry name" value="E set domains"/>
    <property type="match status" value="1"/>
</dbReference>
<accession>A0A5N5TPK2</accession>
<dbReference type="SUPFAM" id="SSF48239">
    <property type="entry name" value="Terpenoid cyclases/Protein prenyltransferases"/>
    <property type="match status" value="1"/>
</dbReference>
<gene>
    <name evidence="7" type="ORF">Anas_08941</name>
</gene>
<protein>
    <submittedName>
        <fullName evidence="7">Alpha-2-macroglobulin-like protein 1</fullName>
    </submittedName>
</protein>
<evidence type="ECO:0000259" key="6">
    <source>
        <dbReference type="SMART" id="SM01361"/>
    </source>
</evidence>
<dbReference type="Gene3D" id="2.20.130.20">
    <property type="match status" value="1"/>
</dbReference>
<dbReference type="Gene3D" id="2.60.40.10">
    <property type="entry name" value="Immunoglobulins"/>
    <property type="match status" value="1"/>
</dbReference>
<dbReference type="GO" id="GO:0004867">
    <property type="term" value="F:serine-type endopeptidase inhibitor activity"/>
    <property type="evidence" value="ECO:0007669"/>
    <property type="project" value="UniProtKB-KW"/>
</dbReference>
<dbReference type="InterPro" id="IPR013783">
    <property type="entry name" value="Ig-like_fold"/>
</dbReference>
<evidence type="ECO:0000256" key="2">
    <source>
        <dbReference type="ARBA" id="ARBA00022690"/>
    </source>
</evidence>
<evidence type="ECO:0000313" key="8">
    <source>
        <dbReference type="Proteomes" id="UP000326759"/>
    </source>
</evidence>
<evidence type="ECO:0000256" key="1">
    <source>
        <dbReference type="ARBA" id="ARBA00010952"/>
    </source>
</evidence>